<organism evidence="2 3">
    <name type="scientific">Larkinella arboricola</name>
    <dbReference type="NCBI Taxonomy" id="643671"/>
    <lineage>
        <taxon>Bacteria</taxon>
        <taxon>Pseudomonadati</taxon>
        <taxon>Bacteroidota</taxon>
        <taxon>Cytophagia</taxon>
        <taxon>Cytophagales</taxon>
        <taxon>Spirosomataceae</taxon>
        <taxon>Larkinella</taxon>
    </lineage>
</organism>
<proteinExistence type="predicted"/>
<evidence type="ECO:0000256" key="1">
    <source>
        <dbReference type="SAM" id="Phobius"/>
    </source>
</evidence>
<dbReference type="EMBL" id="QLMC01000011">
    <property type="protein sequence ID" value="RAJ90864.1"/>
    <property type="molecule type" value="Genomic_DNA"/>
</dbReference>
<feature type="transmembrane region" description="Helical" evidence="1">
    <location>
        <begin position="75"/>
        <end position="94"/>
    </location>
</feature>
<dbReference type="Proteomes" id="UP000248790">
    <property type="component" value="Unassembled WGS sequence"/>
</dbReference>
<evidence type="ECO:0000313" key="2">
    <source>
        <dbReference type="EMBL" id="RAJ90864.1"/>
    </source>
</evidence>
<evidence type="ECO:0000313" key="3">
    <source>
        <dbReference type="Proteomes" id="UP000248790"/>
    </source>
</evidence>
<keyword evidence="1" id="KW-0472">Membrane</keyword>
<feature type="transmembrane region" description="Helical" evidence="1">
    <location>
        <begin position="47"/>
        <end position="69"/>
    </location>
</feature>
<accession>A0A327WIQ4</accession>
<comment type="caution">
    <text evidence="2">The sequence shown here is derived from an EMBL/GenBank/DDBJ whole genome shotgun (WGS) entry which is preliminary data.</text>
</comment>
<feature type="transmembrane region" description="Helical" evidence="1">
    <location>
        <begin position="137"/>
        <end position="156"/>
    </location>
</feature>
<keyword evidence="1" id="KW-1133">Transmembrane helix</keyword>
<feature type="transmembrane region" description="Helical" evidence="1">
    <location>
        <begin position="162"/>
        <end position="182"/>
    </location>
</feature>
<name>A0A327WIQ4_LARAB</name>
<sequence>MSVIDDLKNQWNQANPVPASLPSYDPSALEELVRTRARQPINRAMQYFWGAFTLQIIVYALFSHVWIRFWGEPRIQWLCLAGLLLYLPFTVVLLKKFKRIARASPSSKQPSDSVQKRIQYQYLNLVSFYRFKKRYEYGLIPISTGLCIFLLFELYVPGGLEHYPTAAAVLYGLTLLSCGWAIHRENRNQFERPIDDLQQLLSEFNQ</sequence>
<protein>
    <submittedName>
        <fullName evidence="2">Uncharacterized protein</fullName>
    </submittedName>
</protein>
<keyword evidence="1" id="KW-0812">Transmembrane</keyword>
<dbReference type="RefSeq" id="WP_111631412.1">
    <property type="nucleotide sequence ID" value="NZ_QLMC01000011.1"/>
</dbReference>
<keyword evidence="3" id="KW-1185">Reference proteome</keyword>
<reference evidence="2 3" key="1">
    <citation type="submission" date="2018-06" db="EMBL/GenBank/DDBJ databases">
        <title>Genomic Encyclopedia of Archaeal and Bacterial Type Strains, Phase II (KMG-II): from individual species to whole genera.</title>
        <authorList>
            <person name="Goeker M."/>
        </authorList>
    </citation>
    <scope>NUCLEOTIDE SEQUENCE [LARGE SCALE GENOMIC DNA]</scope>
    <source>
        <strain evidence="2 3">DSM 21851</strain>
    </source>
</reference>
<gene>
    <name evidence="2" type="ORF">LX87_05408</name>
</gene>
<dbReference type="OrthoDB" id="876192at2"/>
<dbReference type="AlphaFoldDB" id="A0A327WIQ4"/>